<dbReference type="AlphaFoldDB" id="A0AA38RY56"/>
<sequence>MACSILTYFQVMPSYIDYMTVFAIKIGEQVDASDLRFSGFKERLLLSPVATGSRGLGLPQLGLSGRSFQICFNLKSVSLKKAVGVRERWQWSPRQAVFHHQLDVEHGTSLWIMTSARDEIQKRIQELIGEHGDEADRSYDTPARSFVSSLAVHSVLAQWASEDWRGYIRWLEQVLEEKTIDALRSGTFVPSSEDISFVQKKEDETNRVIMMLRANSDILESIATFYKELMQNVDFPLKNESHCQRAVADFMVELRDYTHDFQLHVERAQTLGRITAARKNLVQQHLQAHATAKMEVMTYQAQKEAVTMRIIAVVTLIYLPATFVSTLFSTDIVKYQNIDGKESYSSLALQRWFSITIPLTMVTFAMAAGWLARDSIMAYFRRPRSTAEFDPEKLD</sequence>
<feature type="transmembrane region" description="Helical" evidence="1">
    <location>
        <begin position="310"/>
        <end position="332"/>
    </location>
</feature>
<proteinExistence type="predicted"/>
<evidence type="ECO:0000256" key="1">
    <source>
        <dbReference type="SAM" id="Phobius"/>
    </source>
</evidence>
<evidence type="ECO:0000313" key="4">
    <source>
        <dbReference type="Proteomes" id="UP001174691"/>
    </source>
</evidence>
<reference evidence="3" key="1">
    <citation type="submission" date="2022-07" db="EMBL/GenBank/DDBJ databases">
        <title>Fungi with potential for degradation of polypropylene.</title>
        <authorList>
            <person name="Gostincar C."/>
        </authorList>
    </citation>
    <scope>NUCLEOTIDE SEQUENCE</scope>
    <source>
        <strain evidence="3">EXF-13287</strain>
    </source>
</reference>
<dbReference type="Proteomes" id="UP001174691">
    <property type="component" value="Unassembled WGS sequence"/>
</dbReference>
<organism evidence="3 4">
    <name type="scientific">Coniochaeta hoffmannii</name>
    <dbReference type="NCBI Taxonomy" id="91930"/>
    <lineage>
        <taxon>Eukaryota</taxon>
        <taxon>Fungi</taxon>
        <taxon>Dikarya</taxon>
        <taxon>Ascomycota</taxon>
        <taxon>Pezizomycotina</taxon>
        <taxon>Sordariomycetes</taxon>
        <taxon>Sordariomycetidae</taxon>
        <taxon>Coniochaetales</taxon>
        <taxon>Coniochaetaceae</taxon>
        <taxon>Coniochaeta</taxon>
    </lineage>
</organism>
<protein>
    <submittedName>
        <fullName evidence="3">von Willebrand factor, type A</fullName>
    </submittedName>
</protein>
<dbReference type="EMBL" id="JANBVN010000029">
    <property type="protein sequence ID" value="KAJ9160903.1"/>
    <property type="molecule type" value="Genomic_DNA"/>
</dbReference>
<dbReference type="Gene3D" id="1.20.58.340">
    <property type="entry name" value="Magnesium transport protein CorA, transmembrane region"/>
    <property type="match status" value="1"/>
</dbReference>
<dbReference type="Pfam" id="PF26616">
    <property type="entry name" value="CorA-like"/>
    <property type="match status" value="1"/>
</dbReference>
<dbReference type="InterPro" id="IPR058257">
    <property type="entry name" value="CorA-like_dom"/>
</dbReference>
<gene>
    <name evidence="3" type="ORF">NKR19_g2793</name>
</gene>
<evidence type="ECO:0000313" key="3">
    <source>
        <dbReference type="EMBL" id="KAJ9160903.1"/>
    </source>
</evidence>
<comment type="caution">
    <text evidence="3">The sequence shown here is derived from an EMBL/GenBank/DDBJ whole genome shotgun (WGS) entry which is preliminary data.</text>
</comment>
<evidence type="ECO:0000259" key="2">
    <source>
        <dbReference type="Pfam" id="PF26616"/>
    </source>
</evidence>
<keyword evidence="4" id="KW-1185">Reference proteome</keyword>
<keyword evidence="1" id="KW-1133">Transmembrane helix</keyword>
<accession>A0AA38RY56</accession>
<feature type="transmembrane region" description="Helical" evidence="1">
    <location>
        <begin position="352"/>
        <end position="372"/>
    </location>
</feature>
<keyword evidence="1" id="KW-0812">Transmembrane</keyword>
<feature type="domain" description="CorA-like transporter" evidence="2">
    <location>
        <begin position="1"/>
        <end position="182"/>
    </location>
</feature>
<name>A0AA38RY56_9PEZI</name>
<keyword evidence="1" id="KW-0472">Membrane</keyword>